<feature type="domain" description="Kinesin motor" evidence="9">
    <location>
        <begin position="13"/>
        <end position="347"/>
    </location>
</feature>
<dbReference type="GO" id="GO:0051231">
    <property type="term" value="P:spindle elongation"/>
    <property type="evidence" value="ECO:0007669"/>
    <property type="project" value="TreeGrafter"/>
</dbReference>
<dbReference type="InterPro" id="IPR019821">
    <property type="entry name" value="Kinesin_motor_CS"/>
</dbReference>
<dbReference type="InterPro" id="IPR036961">
    <property type="entry name" value="Kinesin_motor_dom_sf"/>
</dbReference>
<feature type="coiled-coil region" evidence="7">
    <location>
        <begin position="496"/>
        <end position="523"/>
    </location>
</feature>
<comment type="similarity">
    <text evidence="6">Belongs to the TRAFAC class myosin-kinesin ATPase superfamily. Kinesin family.</text>
</comment>
<feature type="region of interest" description="Disordered" evidence="8">
    <location>
        <begin position="352"/>
        <end position="405"/>
    </location>
</feature>
<evidence type="ECO:0000256" key="1">
    <source>
        <dbReference type="ARBA" id="ARBA00004496"/>
    </source>
</evidence>
<dbReference type="Proteomes" id="UP001212152">
    <property type="component" value="Unassembled WGS sequence"/>
</dbReference>
<dbReference type="Gene3D" id="3.40.850.10">
    <property type="entry name" value="Kinesin motor domain"/>
    <property type="match status" value="1"/>
</dbReference>
<dbReference type="PRINTS" id="PR00380">
    <property type="entry name" value="KINESINHEAVY"/>
</dbReference>
<feature type="region of interest" description="Disordered" evidence="8">
    <location>
        <begin position="1096"/>
        <end position="1124"/>
    </location>
</feature>
<feature type="region of interest" description="Disordered" evidence="8">
    <location>
        <begin position="1237"/>
        <end position="1289"/>
    </location>
</feature>
<feature type="binding site" evidence="6">
    <location>
        <begin position="86"/>
        <end position="93"/>
    </location>
    <ligand>
        <name>ATP</name>
        <dbReference type="ChEBI" id="CHEBI:30616"/>
    </ligand>
</feature>
<dbReference type="GO" id="GO:0005524">
    <property type="term" value="F:ATP binding"/>
    <property type="evidence" value="ECO:0007669"/>
    <property type="project" value="UniProtKB-UniRule"/>
</dbReference>
<dbReference type="GO" id="GO:0007018">
    <property type="term" value="P:microtubule-based movement"/>
    <property type="evidence" value="ECO:0007669"/>
    <property type="project" value="InterPro"/>
</dbReference>
<name>A0AAD5XJ11_9FUNG</name>
<evidence type="ECO:0000313" key="10">
    <source>
        <dbReference type="EMBL" id="KAJ3167815.1"/>
    </source>
</evidence>
<dbReference type="GO" id="GO:0003777">
    <property type="term" value="F:microtubule motor activity"/>
    <property type="evidence" value="ECO:0007669"/>
    <property type="project" value="InterPro"/>
</dbReference>
<dbReference type="PANTHER" id="PTHR47969">
    <property type="entry name" value="CHROMOSOME-ASSOCIATED KINESIN KIF4A-RELATED"/>
    <property type="match status" value="1"/>
</dbReference>
<evidence type="ECO:0000256" key="6">
    <source>
        <dbReference type="PROSITE-ProRule" id="PRU00283"/>
    </source>
</evidence>
<evidence type="ECO:0000256" key="7">
    <source>
        <dbReference type="SAM" id="Coils"/>
    </source>
</evidence>
<comment type="subcellular location">
    <subcellularLocation>
        <location evidence="1">Cytoplasm</location>
    </subcellularLocation>
</comment>
<feature type="region of interest" description="Disordered" evidence="8">
    <location>
        <begin position="948"/>
        <end position="967"/>
    </location>
</feature>
<keyword evidence="6" id="KW-0505">Motor protein</keyword>
<dbReference type="GO" id="GO:0005875">
    <property type="term" value="C:microtubule associated complex"/>
    <property type="evidence" value="ECO:0007669"/>
    <property type="project" value="TreeGrafter"/>
</dbReference>
<keyword evidence="2" id="KW-0963">Cytoplasm</keyword>
<dbReference type="GO" id="GO:0007052">
    <property type="term" value="P:mitotic spindle organization"/>
    <property type="evidence" value="ECO:0007669"/>
    <property type="project" value="TreeGrafter"/>
</dbReference>
<feature type="coiled-coil region" evidence="7">
    <location>
        <begin position="698"/>
        <end position="732"/>
    </location>
</feature>
<feature type="compositionally biased region" description="Polar residues" evidence="8">
    <location>
        <begin position="890"/>
        <end position="905"/>
    </location>
</feature>
<dbReference type="SUPFAM" id="SSF52540">
    <property type="entry name" value="P-loop containing nucleoside triphosphate hydrolases"/>
    <property type="match status" value="1"/>
</dbReference>
<dbReference type="GO" id="GO:0008017">
    <property type="term" value="F:microtubule binding"/>
    <property type="evidence" value="ECO:0007669"/>
    <property type="project" value="InterPro"/>
</dbReference>
<evidence type="ECO:0000256" key="3">
    <source>
        <dbReference type="ARBA" id="ARBA00022741"/>
    </source>
</evidence>
<keyword evidence="3 6" id="KW-0547">Nucleotide-binding</keyword>
<reference evidence="10" key="1">
    <citation type="submission" date="2020-05" db="EMBL/GenBank/DDBJ databases">
        <title>Phylogenomic resolution of chytrid fungi.</title>
        <authorList>
            <person name="Stajich J.E."/>
            <person name="Amses K."/>
            <person name="Simmons R."/>
            <person name="Seto K."/>
            <person name="Myers J."/>
            <person name="Bonds A."/>
            <person name="Quandt C.A."/>
            <person name="Barry K."/>
            <person name="Liu P."/>
            <person name="Grigoriev I."/>
            <person name="Longcore J.E."/>
            <person name="James T.Y."/>
        </authorList>
    </citation>
    <scope>NUCLEOTIDE SEQUENCE</scope>
    <source>
        <strain evidence="10">JEL0379</strain>
    </source>
</reference>
<dbReference type="EMBL" id="JADGJQ010000131">
    <property type="protein sequence ID" value="KAJ3167815.1"/>
    <property type="molecule type" value="Genomic_DNA"/>
</dbReference>
<feature type="region of interest" description="Disordered" evidence="8">
    <location>
        <begin position="807"/>
        <end position="924"/>
    </location>
</feature>
<evidence type="ECO:0000256" key="2">
    <source>
        <dbReference type="ARBA" id="ARBA00022490"/>
    </source>
</evidence>
<keyword evidence="11" id="KW-1185">Reference proteome</keyword>
<dbReference type="Pfam" id="PF00225">
    <property type="entry name" value="Kinesin"/>
    <property type="match status" value="1"/>
</dbReference>
<dbReference type="PROSITE" id="PS50067">
    <property type="entry name" value="KINESIN_MOTOR_2"/>
    <property type="match status" value="1"/>
</dbReference>
<keyword evidence="5 7" id="KW-0175">Coiled coil</keyword>
<organism evidence="10 11">
    <name type="scientific">Geranomyces variabilis</name>
    <dbReference type="NCBI Taxonomy" id="109894"/>
    <lineage>
        <taxon>Eukaryota</taxon>
        <taxon>Fungi</taxon>
        <taxon>Fungi incertae sedis</taxon>
        <taxon>Chytridiomycota</taxon>
        <taxon>Chytridiomycota incertae sedis</taxon>
        <taxon>Chytridiomycetes</taxon>
        <taxon>Spizellomycetales</taxon>
        <taxon>Powellomycetaceae</taxon>
        <taxon>Geranomyces</taxon>
    </lineage>
</organism>
<proteinExistence type="inferred from homology"/>
<feature type="coiled-coil region" evidence="7">
    <location>
        <begin position="429"/>
        <end position="463"/>
    </location>
</feature>
<evidence type="ECO:0000256" key="8">
    <source>
        <dbReference type="SAM" id="MobiDB-lite"/>
    </source>
</evidence>
<feature type="compositionally biased region" description="Acidic residues" evidence="8">
    <location>
        <begin position="360"/>
        <end position="385"/>
    </location>
</feature>
<dbReference type="InterPro" id="IPR027417">
    <property type="entry name" value="P-loop_NTPase"/>
</dbReference>
<gene>
    <name evidence="10" type="primary">KIF21B_1</name>
    <name evidence="10" type="ORF">HDU87_001438</name>
</gene>
<feature type="compositionally biased region" description="Basic and acidic residues" evidence="8">
    <location>
        <begin position="853"/>
        <end position="868"/>
    </location>
</feature>
<protein>
    <submittedName>
        <fullName evidence="10">Kinesin-like protein kif21b</fullName>
    </submittedName>
</protein>
<comment type="caution">
    <text evidence="10">The sequence shown here is derived from an EMBL/GenBank/DDBJ whole genome shotgun (WGS) entry which is preliminary data.</text>
</comment>
<dbReference type="GO" id="GO:0005737">
    <property type="term" value="C:cytoplasm"/>
    <property type="evidence" value="ECO:0007669"/>
    <property type="project" value="UniProtKB-SubCell"/>
</dbReference>
<evidence type="ECO:0000259" key="9">
    <source>
        <dbReference type="PROSITE" id="PS50067"/>
    </source>
</evidence>
<evidence type="ECO:0000313" key="11">
    <source>
        <dbReference type="Proteomes" id="UP001212152"/>
    </source>
</evidence>
<feature type="region of interest" description="Disordered" evidence="8">
    <location>
        <begin position="550"/>
        <end position="577"/>
    </location>
</feature>
<feature type="region of interest" description="Disordered" evidence="8">
    <location>
        <begin position="648"/>
        <end position="672"/>
    </location>
</feature>
<feature type="compositionally biased region" description="Low complexity" evidence="8">
    <location>
        <begin position="560"/>
        <end position="569"/>
    </location>
</feature>
<dbReference type="InterPro" id="IPR001752">
    <property type="entry name" value="Kinesin_motor_dom"/>
</dbReference>
<dbReference type="InterPro" id="IPR027640">
    <property type="entry name" value="Kinesin-like_fam"/>
</dbReference>
<keyword evidence="4 6" id="KW-0067">ATP-binding</keyword>
<dbReference type="PANTHER" id="PTHR47969:SF15">
    <property type="entry name" value="CHROMOSOME-ASSOCIATED KINESIN KIF4A-RELATED"/>
    <property type="match status" value="1"/>
</dbReference>
<sequence>MAAAASSAPAGFPVGVLLRVRPNPSSRPPTLAVNPENKSVTLPQNRTFTFNGVYGSESTQSQIWDRVQSVVDGVLDGFNGTILAYGQTSSGKTYTMLGPDWELGAQPETHGVIPRAVSHIFARIQNLSAEEPDLEYAVSVSFLEIYQEQVRDLLVKADGSAVRELSIRQNKIGAMSVCGLLQIPVADVSKALSVLQQGTIARTTGDTQMNEKSSRSHAVFTVTLEQRTVVPLGQKSRVLRISKLSLVDLAGSERLKRTGAEGIRFKESIKINTGLLALGNVISTLSSDAGHGRNGHIPYRESKLTRLLEDSLGGNAKTVMIACVSPSAQDLDETLNTLKYAHRARKIKNRPIINVVSQPEENENVDVDGDEGDEEEDESADEEPHEPEVAPAAEKELSGTDTEDDGWVRNVVEEFRVRTGKGLRAQKQLAIATDECRALNLRVQALEQSLRDAQAVIAELHATSEESDEHNAKRLASFESHACSLEEELQTQGKHRDSLVARINELELELNKVQNTQSVLTTDINVTVDTLLAVMNGNDVTTLGEDAKGVRADKFPSRPPSSASTASTSVLQRRRVRKVSFPDQTTASLIDRQHAAIRRLEDELFDKAAEATALKEEVGRFKDVIVPRMEKVNSSLILENENLKQELANTSRSKDGADLEDANGPRSEAEFEDLRTENAKLRKELDDLTPPTELLTLNHRLQTEVERLGEEASVLRQELDALTATHDVLEENHTLKADMQQLYDDLAKRTLNNSGVDAEVADLRVDIEAMRLECSRQVDLRGIAEQRVTVVLKENEELGHEIERMRAQLDQSGSAGGQTGEPEENRDDIRQFTVDDEQNQEGPLKTDAAEDPTSEKSFIEHTQADERGTSLASSADEGDFPVHVSDPHDSQPTILSPLPQASSCTGDPPAESANAVPQSPSIAHMRRDLASANRAKVEMARELRDAHREMDRLRQTHSHQEQKFARELSSTRDALAKLTATLEDKEAAHAKHKADDDRRAKLAEAAAAKLKARIKELTRAGGERDAAEKRCAELRDEVARCEVKIAGLKKKLKEESEKLAESEIKRVKETSIMKKQQEEDSRRIKVLLTQLDVLKKKADRSHSAKTPTASAPPGPPKPDDTRATTDEIGSLKVQEEPDLVQQVEDMKGMIGIRTEELDTFKTYHALSKHLRQVRSAVAQLTTDLAEGEAILADLPADDPMREQVRDRVDELAREREKGLKEAEAAARERKVVEERLKEQERAAGANGTSSRRVSGSRPTNLASSATSHTQTDNLPAVAPEPSATKDLERYRATNKALKAKLREVVAVNHKLAAAIDKERNASGGG</sequence>
<dbReference type="PROSITE" id="PS00411">
    <property type="entry name" value="KINESIN_MOTOR_1"/>
    <property type="match status" value="1"/>
</dbReference>
<accession>A0AAD5XJ11</accession>
<dbReference type="SMART" id="SM00129">
    <property type="entry name" value="KISc"/>
    <property type="match status" value="1"/>
</dbReference>
<feature type="compositionally biased region" description="Polar residues" evidence="8">
    <location>
        <begin position="1246"/>
        <end position="1273"/>
    </location>
</feature>
<evidence type="ECO:0000256" key="4">
    <source>
        <dbReference type="ARBA" id="ARBA00022840"/>
    </source>
</evidence>
<evidence type="ECO:0000256" key="5">
    <source>
        <dbReference type="ARBA" id="ARBA00023054"/>
    </source>
</evidence>